<dbReference type="GO" id="GO:0051015">
    <property type="term" value="F:actin filament binding"/>
    <property type="evidence" value="ECO:0007669"/>
    <property type="project" value="TreeGrafter"/>
</dbReference>
<dbReference type="InterPro" id="IPR056240">
    <property type="entry name" value="POF1B_HlH"/>
</dbReference>
<organism evidence="3 4">
    <name type="scientific">Psophia crepitans</name>
    <name type="common">common trumpeter</name>
    <dbReference type="NCBI Taxonomy" id="54359"/>
    <lineage>
        <taxon>Eukaryota</taxon>
        <taxon>Metazoa</taxon>
        <taxon>Chordata</taxon>
        <taxon>Craniata</taxon>
        <taxon>Vertebrata</taxon>
        <taxon>Euteleostomi</taxon>
        <taxon>Archelosauria</taxon>
        <taxon>Archosauria</taxon>
        <taxon>Dinosauria</taxon>
        <taxon>Saurischia</taxon>
        <taxon>Theropoda</taxon>
        <taxon>Coelurosauria</taxon>
        <taxon>Aves</taxon>
        <taxon>Neognathae</taxon>
        <taxon>Neoaves</taxon>
        <taxon>Gruiformes</taxon>
        <taxon>Psophiidae</taxon>
        <taxon>Psophia</taxon>
    </lineage>
</organism>
<feature type="non-terminal residue" evidence="3">
    <location>
        <position position="1"/>
    </location>
</feature>
<dbReference type="PANTHER" id="PTHR22546">
    <property type="entry name" value="PREMATURE OVARIAN FAILURE, 1B"/>
    <property type="match status" value="1"/>
</dbReference>
<dbReference type="Proteomes" id="UP000587472">
    <property type="component" value="Unassembled WGS sequence"/>
</dbReference>
<sequence length="435" mass="50204">QGTVRRIIIENPDQEPLSPFLRGGNFFPGNNVIYEKTIRKYELLNPHQEKQYQFSQHCPIPQQVDQCHGEQSQVTSQCQQTQTSSPCEVIPVSVSDDCGGNTVNCSQENNDQLDCRYFGELLAELNRKTNDLYSCLLQHVEKIGGRCLPFPPFAQTEDIEDLIPKGLSEATKQQIRYLLQMRVTSDKSLRLVLSTFKNLREELCHLQDDLGKLETDNVLLKKDLAFKDSQVKEYETMLTSLRENNRQQQQGLRDSTAKCRSLEEQLLSLRLSEGEKECQLKELEYCKRALEQEIQSLKLQTCSSPTLQTTTDELSSRYVEMINNLREDKDREIRNLRSQLCQFQQDISRREGSNSDLQIRLHELTSMLEEKEAFIKQQQEDLFRLKHEKGSQGPGVTAIITKKYRNQYPILGLLSDDYKVTSPANKSQTIVIERT</sequence>
<proteinExistence type="predicted"/>
<feature type="non-terminal residue" evidence="3">
    <location>
        <position position="435"/>
    </location>
</feature>
<dbReference type="GO" id="GO:0003382">
    <property type="term" value="P:epithelial cell morphogenesis"/>
    <property type="evidence" value="ECO:0007669"/>
    <property type="project" value="TreeGrafter"/>
</dbReference>
<gene>
    <name evidence="3" type="primary">Pof1b</name>
    <name evidence="3" type="ORF">PSOCRE_R03651</name>
</gene>
<dbReference type="Pfam" id="PF24617">
    <property type="entry name" value="POF1B_HlH"/>
    <property type="match status" value="1"/>
</dbReference>
<accession>A0A7K9XGQ3</accession>
<dbReference type="GO" id="GO:0070830">
    <property type="term" value="P:bicellular tight junction assembly"/>
    <property type="evidence" value="ECO:0007669"/>
    <property type="project" value="TreeGrafter"/>
</dbReference>
<dbReference type="GO" id="GO:0005912">
    <property type="term" value="C:adherens junction"/>
    <property type="evidence" value="ECO:0007669"/>
    <property type="project" value="TreeGrafter"/>
</dbReference>
<feature type="domain" description="POF1B helix-loop-helix" evidence="2">
    <location>
        <begin position="116"/>
        <end position="196"/>
    </location>
</feature>
<dbReference type="GO" id="GO:0005923">
    <property type="term" value="C:bicellular tight junction"/>
    <property type="evidence" value="ECO:0007669"/>
    <property type="project" value="TreeGrafter"/>
</dbReference>
<evidence type="ECO:0000256" key="1">
    <source>
        <dbReference type="SAM" id="Coils"/>
    </source>
</evidence>
<keyword evidence="4" id="KW-1185">Reference proteome</keyword>
<dbReference type="PANTHER" id="PTHR22546:SF0">
    <property type="entry name" value="PROTEIN POF1B"/>
    <property type="match status" value="1"/>
</dbReference>
<name>A0A7K9XGQ3_9GRUI</name>
<dbReference type="GO" id="GO:0005884">
    <property type="term" value="C:actin filament"/>
    <property type="evidence" value="ECO:0007669"/>
    <property type="project" value="TreeGrafter"/>
</dbReference>
<protein>
    <submittedName>
        <fullName evidence="3">POF1B protein</fullName>
    </submittedName>
</protein>
<comment type="caution">
    <text evidence="3">The sequence shown here is derived from an EMBL/GenBank/DDBJ whole genome shotgun (WGS) entry which is preliminary data.</text>
</comment>
<dbReference type="InterPro" id="IPR026186">
    <property type="entry name" value="POF1B"/>
</dbReference>
<reference evidence="3 4" key="1">
    <citation type="submission" date="2019-09" db="EMBL/GenBank/DDBJ databases">
        <title>Bird 10,000 Genomes (B10K) Project - Family phase.</title>
        <authorList>
            <person name="Zhang G."/>
        </authorList>
    </citation>
    <scope>NUCLEOTIDE SEQUENCE [LARGE SCALE GENOMIC DNA]</scope>
    <source>
        <strain evidence="3">B10K-DU-001-60</strain>
        <tissue evidence="3">Muscle</tissue>
    </source>
</reference>
<dbReference type="AlphaFoldDB" id="A0A7K9XGQ3"/>
<keyword evidence="1" id="KW-0175">Coiled coil</keyword>
<feature type="coiled-coil region" evidence="1">
    <location>
        <begin position="231"/>
        <end position="388"/>
    </location>
</feature>
<evidence type="ECO:0000313" key="3">
    <source>
        <dbReference type="EMBL" id="NXI96595.1"/>
    </source>
</evidence>
<evidence type="ECO:0000313" key="4">
    <source>
        <dbReference type="Proteomes" id="UP000587472"/>
    </source>
</evidence>
<evidence type="ECO:0000259" key="2">
    <source>
        <dbReference type="Pfam" id="PF24617"/>
    </source>
</evidence>
<dbReference type="GO" id="GO:0007015">
    <property type="term" value="P:actin filament organization"/>
    <property type="evidence" value="ECO:0007669"/>
    <property type="project" value="TreeGrafter"/>
</dbReference>
<dbReference type="EMBL" id="VWZZ01004513">
    <property type="protein sequence ID" value="NXI96595.1"/>
    <property type="molecule type" value="Genomic_DNA"/>
</dbReference>